<evidence type="ECO:0000256" key="2">
    <source>
        <dbReference type="ARBA" id="ARBA00022801"/>
    </source>
</evidence>
<dbReference type="Proteomes" id="UP000641932">
    <property type="component" value="Unassembled WGS sequence"/>
</dbReference>
<protein>
    <submittedName>
        <fullName evidence="5">Hydrolase</fullName>
    </submittedName>
</protein>
<accession>A0A917ZRS9</accession>
<reference evidence="5" key="1">
    <citation type="journal article" date="2014" name="Int. J. Syst. Evol. Microbiol.">
        <title>Complete genome sequence of Corynebacterium casei LMG S-19264T (=DSM 44701T), isolated from a smear-ripened cheese.</title>
        <authorList>
            <consortium name="US DOE Joint Genome Institute (JGI-PGF)"/>
            <person name="Walter F."/>
            <person name="Albersmeier A."/>
            <person name="Kalinowski J."/>
            <person name="Ruckert C."/>
        </authorList>
    </citation>
    <scope>NUCLEOTIDE SEQUENCE</scope>
    <source>
        <strain evidence="5">CGMCC 4.7201</strain>
    </source>
</reference>
<dbReference type="Pfam" id="PF00933">
    <property type="entry name" value="Glyco_hydro_3"/>
    <property type="match status" value="1"/>
</dbReference>
<gene>
    <name evidence="5" type="ORF">GCM10012280_40130</name>
</gene>
<evidence type="ECO:0000313" key="6">
    <source>
        <dbReference type="Proteomes" id="UP000641932"/>
    </source>
</evidence>
<dbReference type="InterPro" id="IPR017853">
    <property type="entry name" value="GH"/>
</dbReference>
<dbReference type="PRINTS" id="PR00133">
    <property type="entry name" value="GLHYDRLASE3"/>
</dbReference>
<dbReference type="SUPFAM" id="SSF51445">
    <property type="entry name" value="(Trans)glycosidases"/>
    <property type="match status" value="1"/>
</dbReference>
<evidence type="ECO:0000259" key="4">
    <source>
        <dbReference type="Pfam" id="PF00933"/>
    </source>
</evidence>
<evidence type="ECO:0000256" key="1">
    <source>
        <dbReference type="ARBA" id="ARBA00005336"/>
    </source>
</evidence>
<dbReference type="NCBIfam" id="NF003740">
    <property type="entry name" value="PRK05337.1"/>
    <property type="match status" value="1"/>
</dbReference>
<dbReference type="AlphaFoldDB" id="A0A917ZRS9"/>
<evidence type="ECO:0000256" key="3">
    <source>
        <dbReference type="ARBA" id="ARBA00023295"/>
    </source>
</evidence>
<dbReference type="GO" id="GO:0004553">
    <property type="term" value="F:hydrolase activity, hydrolyzing O-glycosyl compounds"/>
    <property type="evidence" value="ECO:0007669"/>
    <property type="project" value="InterPro"/>
</dbReference>
<reference evidence="5" key="2">
    <citation type="submission" date="2020-09" db="EMBL/GenBank/DDBJ databases">
        <authorList>
            <person name="Sun Q."/>
            <person name="Zhou Y."/>
        </authorList>
    </citation>
    <scope>NUCLEOTIDE SEQUENCE</scope>
    <source>
        <strain evidence="5">CGMCC 4.7201</strain>
    </source>
</reference>
<dbReference type="EMBL" id="BMMS01000017">
    <property type="protein sequence ID" value="GGO91684.1"/>
    <property type="molecule type" value="Genomic_DNA"/>
</dbReference>
<proteinExistence type="inferred from homology"/>
<dbReference type="PANTHER" id="PTHR30480:SF16">
    <property type="entry name" value="GLYCOSIDE HYDROLASE FAMILY 3 DOMAIN PROTEIN"/>
    <property type="match status" value="1"/>
</dbReference>
<dbReference type="GO" id="GO:0005975">
    <property type="term" value="P:carbohydrate metabolic process"/>
    <property type="evidence" value="ECO:0007669"/>
    <property type="project" value="InterPro"/>
</dbReference>
<keyword evidence="3" id="KW-0326">Glycosidase</keyword>
<feature type="domain" description="Glycoside hydrolase family 3 N-terminal" evidence="4">
    <location>
        <begin position="33"/>
        <end position="322"/>
    </location>
</feature>
<name>A0A917ZRS9_9ACTN</name>
<comment type="caution">
    <text evidence="5">The sequence shown here is derived from an EMBL/GenBank/DDBJ whole genome shotgun (WGS) entry which is preliminary data.</text>
</comment>
<sequence>MTQELYRLADACILPGFDGITAPDWLLHRIGEGIGGVVLYHANMAGPERLANLTGQLRSANPDLVIGIDEEGGDVTRLHLEHGSPWPGNLALGVVDDCDLTRQAAAGIGAELAAAGINLDLAPVVDVNTAAGNPVIGTRSFGADPQRVAAHSAAHVTGLQSAGVAACAKHFPGHGSTTVDSHHDLPVVHESREEFEATAFPPFRAAIAAEVAAVMTAHILVPAYDTVPATVSRTLLTGVLRDRLGFDGVVITDSLEMQAVYERYGIAGGGVRAIAAGADALCVGTHHGQARTELLRTELVKAVTTGALPQERLAEAATRMAALAARFRSDGPGLGNAAKSARRGAGVPAAALTAARRAVTARAVTPLGAPPLVVEFDTVQSPAIGETAWGLGELLRTQLPGTRVVRVTVEPDSTPASAPADPKASERGRRVVAVVRDVHRHPSVAAALERLLRIRPDTVVVEMGLPHVSPPPPTAFLATHGSSRACAIAAAELLLGRPYRSEL</sequence>
<dbReference type="InterPro" id="IPR036962">
    <property type="entry name" value="Glyco_hydro_3_N_sf"/>
</dbReference>
<dbReference type="RefSeq" id="WP_189133120.1">
    <property type="nucleotide sequence ID" value="NZ_BMMS01000017.1"/>
</dbReference>
<dbReference type="PANTHER" id="PTHR30480">
    <property type="entry name" value="BETA-HEXOSAMINIDASE-RELATED"/>
    <property type="match status" value="1"/>
</dbReference>
<organism evidence="5 6">
    <name type="scientific">Wenjunlia tyrosinilytica</name>
    <dbReference type="NCBI Taxonomy" id="1544741"/>
    <lineage>
        <taxon>Bacteria</taxon>
        <taxon>Bacillati</taxon>
        <taxon>Actinomycetota</taxon>
        <taxon>Actinomycetes</taxon>
        <taxon>Kitasatosporales</taxon>
        <taxon>Streptomycetaceae</taxon>
        <taxon>Wenjunlia</taxon>
    </lineage>
</organism>
<keyword evidence="2 5" id="KW-0378">Hydrolase</keyword>
<dbReference type="Gene3D" id="3.20.20.300">
    <property type="entry name" value="Glycoside hydrolase, family 3, N-terminal domain"/>
    <property type="match status" value="1"/>
</dbReference>
<dbReference type="InterPro" id="IPR050226">
    <property type="entry name" value="NagZ_Beta-hexosaminidase"/>
</dbReference>
<dbReference type="InterPro" id="IPR001764">
    <property type="entry name" value="Glyco_hydro_3_N"/>
</dbReference>
<dbReference type="GO" id="GO:0009254">
    <property type="term" value="P:peptidoglycan turnover"/>
    <property type="evidence" value="ECO:0007669"/>
    <property type="project" value="TreeGrafter"/>
</dbReference>
<keyword evidence="6" id="KW-1185">Reference proteome</keyword>
<evidence type="ECO:0000313" key="5">
    <source>
        <dbReference type="EMBL" id="GGO91684.1"/>
    </source>
</evidence>
<comment type="similarity">
    <text evidence="1">Belongs to the glycosyl hydrolase 3 family.</text>
</comment>